<evidence type="ECO:0000256" key="1">
    <source>
        <dbReference type="ARBA" id="ARBA00022793"/>
    </source>
</evidence>
<dbReference type="InterPro" id="IPR035929">
    <property type="entry name" value="CoaB-like_sf"/>
</dbReference>
<dbReference type="AlphaFoldDB" id="A0A1W1D8L7"/>
<dbReference type="GO" id="GO:0004633">
    <property type="term" value="F:phosphopantothenoylcysteine decarboxylase activity"/>
    <property type="evidence" value="ECO:0007669"/>
    <property type="project" value="UniProtKB-EC"/>
</dbReference>
<dbReference type="GO" id="GO:0015941">
    <property type="term" value="P:pantothenate catabolic process"/>
    <property type="evidence" value="ECO:0007669"/>
    <property type="project" value="InterPro"/>
</dbReference>
<dbReference type="GO" id="GO:0010181">
    <property type="term" value="F:FMN binding"/>
    <property type="evidence" value="ECO:0007669"/>
    <property type="project" value="InterPro"/>
</dbReference>
<keyword evidence="5" id="KW-0436">Ligase</keyword>
<dbReference type="NCBIfam" id="TIGR00521">
    <property type="entry name" value="coaBC_dfp"/>
    <property type="match status" value="1"/>
</dbReference>
<dbReference type="PANTHER" id="PTHR14359">
    <property type="entry name" value="HOMO-OLIGOMERIC FLAVIN CONTAINING CYS DECARBOXYLASE FAMILY"/>
    <property type="match status" value="1"/>
</dbReference>
<dbReference type="InterPro" id="IPR003382">
    <property type="entry name" value="Flavoprotein"/>
</dbReference>
<dbReference type="Pfam" id="PF04127">
    <property type="entry name" value="DFP"/>
    <property type="match status" value="1"/>
</dbReference>
<evidence type="ECO:0000313" key="5">
    <source>
        <dbReference type="EMBL" id="SFV76782.1"/>
    </source>
</evidence>
<dbReference type="SUPFAM" id="SSF52507">
    <property type="entry name" value="Homo-oligomeric flavin-containing Cys decarboxylases, HFCD"/>
    <property type="match status" value="1"/>
</dbReference>
<evidence type="ECO:0000256" key="2">
    <source>
        <dbReference type="ARBA" id="ARBA00023239"/>
    </source>
</evidence>
<dbReference type="GO" id="GO:0015937">
    <property type="term" value="P:coenzyme A biosynthetic process"/>
    <property type="evidence" value="ECO:0007669"/>
    <property type="project" value="InterPro"/>
</dbReference>
<keyword evidence="1" id="KW-0210">Decarboxylase</keyword>
<dbReference type="EMBL" id="FPHR01000006">
    <property type="protein sequence ID" value="SFV76782.1"/>
    <property type="molecule type" value="Genomic_DNA"/>
</dbReference>
<keyword evidence="2 5" id="KW-0456">Lyase</keyword>
<evidence type="ECO:0000259" key="4">
    <source>
        <dbReference type="Pfam" id="PF04127"/>
    </source>
</evidence>
<dbReference type="InterPro" id="IPR005252">
    <property type="entry name" value="CoaBC"/>
</dbReference>
<organism evidence="5">
    <name type="scientific">hydrothermal vent metagenome</name>
    <dbReference type="NCBI Taxonomy" id="652676"/>
    <lineage>
        <taxon>unclassified sequences</taxon>
        <taxon>metagenomes</taxon>
        <taxon>ecological metagenomes</taxon>
    </lineage>
</organism>
<dbReference type="EC" id="4.1.1.36" evidence="5"/>
<dbReference type="GO" id="GO:0004632">
    <property type="term" value="F:phosphopantothenate--cysteine ligase activity"/>
    <property type="evidence" value="ECO:0007669"/>
    <property type="project" value="UniProtKB-EC"/>
</dbReference>
<protein>
    <submittedName>
        <fullName evidence="5">Phosphopantothenoylcysteine decarboxylase / Phosphopantothenoylcysteine synthetase</fullName>
        <ecNumber evidence="5">4.1.1.36</ecNumber>
        <ecNumber evidence="5">6.3.2.5</ecNumber>
    </submittedName>
</protein>
<dbReference type="PANTHER" id="PTHR14359:SF6">
    <property type="entry name" value="PHOSPHOPANTOTHENOYLCYSTEINE DECARBOXYLASE"/>
    <property type="match status" value="1"/>
</dbReference>
<dbReference type="Gene3D" id="3.40.50.10300">
    <property type="entry name" value="CoaB-like"/>
    <property type="match status" value="1"/>
</dbReference>
<dbReference type="InterPro" id="IPR007085">
    <property type="entry name" value="DNA/pantothenate-metab_flavo_C"/>
</dbReference>
<feature type="domain" description="DNA/pantothenate metabolism flavoprotein C-terminal" evidence="4">
    <location>
        <begin position="186"/>
        <end position="391"/>
    </location>
</feature>
<feature type="domain" description="Flavoprotein" evidence="3">
    <location>
        <begin position="7"/>
        <end position="180"/>
    </location>
</feature>
<dbReference type="Gene3D" id="3.40.50.1950">
    <property type="entry name" value="Flavin prenyltransferase-like"/>
    <property type="match status" value="1"/>
</dbReference>
<dbReference type="InterPro" id="IPR036551">
    <property type="entry name" value="Flavin_trans-like"/>
</dbReference>
<accession>A0A1W1D8L7</accession>
<dbReference type="Pfam" id="PF02441">
    <property type="entry name" value="Flavoprotein"/>
    <property type="match status" value="1"/>
</dbReference>
<name>A0A1W1D8L7_9ZZZZ</name>
<gene>
    <name evidence="5" type="ORF">MNB_SUP05-4-437</name>
</gene>
<dbReference type="GO" id="GO:0071513">
    <property type="term" value="C:phosphopantothenoylcysteine decarboxylase complex"/>
    <property type="evidence" value="ECO:0007669"/>
    <property type="project" value="TreeGrafter"/>
</dbReference>
<reference evidence="5" key="1">
    <citation type="submission" date="2016-10" db="EMBL/GenBank/DDBJ databases">
        <authorList>
            <person name="de Groot N.N."/>
        </authorList>
    </citation>
    <scope>NUCLEOTIDE SEQUENCE</scope>
</reference>
<sequence>MSSLTNKNIILAISGSISAYKSPDIIRRLQDLGAEVRVVLTIGGAKFITELSLQTISKHKVHHNLWDKDAELSMGHIELAKWADLILIAPASANTIANIASGKACDLLTSVVLASTAKLIIAPAMNQQMYQAVALQNNLATLISRQTIVITPDSGIQACGDIGLGRLPDSTDIANQVAKQFKTTELSGKNVLITLGATIEPIDPVRYISNHSSGKMGMALVNRCIEMGAKVTCVYANITTPLNDKAINIQTLSADQMHECVMKHIKQQQIFIAVAAVSDYRVKNPTIQKIKKSDDSLILELTPNKDILLDVCKLSNKPLCIGFAAETQNTLKNAINKLKNKACDVIIANDVSNAEIGFNNDDNQVVFISQNQQQNISKNSKIKIADKILKIFIKEFL</sequence>
<proteinExistence type="inferred from homology"/>
<dbReference type="SUPFAM" id="SSF102645">
    <property type="entry name" value="CoaB-like"/>
    <property type="match status" value="1"/>
</dbReference>
<dbReference type="HAMAP" id="MF_02225">
    <property type="entry name" value="CoaBC"/>
    <property type="match status" value="1"/>
</dbReference>
<dbReference type="EC" id="6.3.2.5" evidence="5"/>
<evidence type="ECO:0000259" key="3">
    <source>
        <dbReference type="Pfam" id="PF02441"/>
    </source>
</evidence>